<dbReference type="AlphaFoldDB" id="A0AAX1J3M3"/>
<dbReference type="InterPro" id="IPR058533">
    <property type="entry name" value="Cation_efflux_TM"/>
</dbReference>
<evidence type="ECO:0000256" key="8">
    <source>
        <dbReference type="SAM" id="Phobius"/>
    </source>
</evidence>
<organism evidence="11 13">
    <name type="scientific">Mycobacterium kubicae</name>
    <dbReference type="NCBI Taxonomy" id="120959"/>
    <lineage>
        <taxon>Bacteria</taxon>
        <taxon>Bacillati</taxon>
        <taxon>Actinomycetota</taxon>
        <taxon>Actinomycetes</taxon>
        <taxon>Mycobacteriales</taxon>
        <taxon>Mycobacteriaceae</taxon>
        <taxon>Mycobacterium</taxon>
        <taxon>Mycobacterium simiae complex</taxon>
    </lineage>
</organism>
<reference evidence="10" key="2">
    <citation type="submission" date="2020-02" db="EMBL/GenBank/DDBJ databases">
        <authorList>
            <person name="Matsumoto Y."/>
            <person name="Kinjo T."/>
            <person name="Motooka D."/>
            <person name="Nabeya D."/>
            <person name="Jung N."/>
            <person name="Uechi K."/>
            <person name="Horii T."/>
            <person name="Iida T."/>
            <person name="Fujita J."/>
            <person name="Nakamura S."/>
        </authorList>
    </citation>
    <scope>NUCLEOTIDE SEQUENCE</scope>
    <source>
        <strain evidence="10">JCM 13573</strain>
    </source>
</reference>
<keyword evidence="4 8" id="KW-0812">Transmembrane</keyword>
<reference evidence="10 12" key="1">
    <citation type="journal article" date="2019" name="Emerg. Microbes Infect.">
        <title>Comprehensive subspecies identification of 175 nontuberculous mycobacteria species based on 7547 genomic profiles.</title>
        <authorList>
            <person name="Matsumoto Y."/>
            <person name="Kinjo T."/>
            <person name="Motooka D."/>
            <person name="Nabeya D."/>
            <person name="Jung N."/>
            <person name="Uechi K."/>
            <person name="Horii T."/>
            <person name="Iida T."/>
            <person name="Fujita J."/>
            <person name="Nakamura S."/>
        </authorList>
    </citation>
    <scope>NUCLEOTIDE SEQUENCE [LARGE SCALE GENOMIC DNA]</scope>
    <source>
        <strain evidence="10 12">JCM 13573</strain>
    </source>
</reference>
<keyword evidence="6 8" id="KW-0472">Membrane</keyword>
<keyword evidence="5 8" id="KW-1133">Transmembrane helix</keyword>
<dbReference type="Proteomes" id="UP000465306">
    <property type="component" value="Unassembled WGS sequence"/>
</dbReference>
<dbReference type="InterPro" id="IPR002524">
    <property type="entry name" value="Cation_efflux"/>
</dbReference>
<dbReference type="EMBL" id="BLKU01000005">
    <property type="protein sequence ID" value="GFG68104.1"/>
    <property type="molecule type" value="Genomic_DNA"/>
</dbReference>
<evidence type="ECO:0000256" key="5">
    <source>
        <dbReference type="ARBA" id="ARBA00022989"/>
    </source>
</evidence>
<dbReference type="Gene3D" id="1.20.1510.10">
    <property type="entry name" value="Cation efflux protein transmembrane domain"/>
    <property type="match status" value="1"/>
</dbReference>
<feature type="transmembrane region" description="Helical" evidence="8">
    <location>
        <begin position="63"/>
        <end position="80"/>
    </location>
</feature>
<feature type="compositionally biased region" description="Basic and acidic residues" evidence="7">
    <location>
        <begin position="1"/>
        <end position="10"/>
    </location>
</feature>
<accession>A0AAX1J3M3</accession>
<protein>
    <submittedName>
        <fullName evidence="10">Cation diffusion facilitator transporter</fullName>
    </submittedName>
    <submittedName>
        <fullName evidence="11">Cation transporter</fullName>
    </submittedName>
</protein>
<keyword evidence="12" id="KW-1185">Reference proteome</keyword>
<evidence type="ECO:0000313" key="10">
    <source>
        <dbReference type="EMBL" id="GFG68104.1"/>
    </source>
</evidence>
<evidence type="ECO:0000256" key="2">
    <source>
        <dbReference type="ARBA" id="ARBA00008114"/>
    </source>
</evidence>
<dbReference type="Pfam" id="PF01545">
    <property type="entry name" value="Cation_efflux"/>
    <property type="match status" value="1"/>
</dbReference>
<dbReference type="PANTHER" id="PTHR43840">
    <property type="entry name" value="MITOCHONDRIAL METAL TRANSPORTER 1-RELATED"/>
    <property type="match status" value="1"/>
</dbReference>
<dbReference type="KEGG" id="mku:I2456_15890"/>
<dbReference type="InterPro" id="IPR027469">
    <property type="entry name" value="Cation_efflux_TMD_sf"/>
</dbReference>
<dbReference type="GO" id="GO:0015086">
    <property type="term" value="F:cadmium ion transmembrane transporter activity"/>
    <property type="evidence" value="ECO:0007669"/>
    <property type="project" value="TreeGrafter"/>
</dbReference>
<dbReference type="GO" id="GO:0006882">
    <property type="term" value="P:intracellular zinc ion homeostasis"/>
    <property type="evidence" value="ECO:0007669"/>
    <property type="project" value="TreeGrafter"/>
</dbReference>
<evidence type="ECO:0000256" key="6">
    <source>
        <dbReference type="ARBA" id="ARBA00023136"/>
    </source>
</evidence>
<proteinExistence type="inferred from homology"/>
<evidence type="ECO:0000313" key="12">
    <source>
        <dbReference type="Proteomes" id="UP000465306"/>
    </source>
</evidence>
<dbReference type="GO" id="GO:0005886">
    <property type="term" value="C:plasma membrane"/>
    <property type="evidence" value="ECO:0007669"/>
    <property type="project" value="TreeGrafter"/>
</dbReference>
<dbReference type="SUPFAM" id="SSF160240">
    <property type="entry name" value="Cation efflux protein cytoplasmic domain-like"/>
    <property type="match status" value="1"/>
</dbReference>
<feature type="domain" description="Cation efflux protein transmembrane" evidence="9">
    <location>
        <begin position="34"/>
        <end position="223"/>
    </location>
</feature>
<sequence length="311" mass="32971">MHVISGRRDPATSFPLTSSIDDDDERRRANRAVAVSAVGLALTGLIELAVAVVSGSAALLGDALHNLSDVTTSAVVFGGFRGSRGLASRRYPYGLERAEDLAGIGVALVIWASAIFAGVESVEKLLRHNPTRQVGWGIAAAVVGIVGNQLIARYKLTVGRRIQSSTLIADAKHSWLDGLSSTGALLGLCGVAVGWEWADGVAGLAVTGFICHVGWEVTTDIGQRLLDGVDPDVIDTAEAVAAETDGVLHAHARARWTGRTLRLEVEGWVDSDTTVAEADRIGRRVADRLSDRLPEMRSFTWAARSVAQDEC</sequence>
<feature type="region of interest" description="Disordered" evidence="7">
    <location>
        <begin position="1"/>
        <end position="20"/>
    </location>
</feature>
<dbReference type="InterPro" id="IPR050291">
    <property type="entry name" value="CDF_Transporter"/>
</dbReference>
<evidence type="ECO:0000259" key="9">
    <source>
        <dbReference type="Pfam" id="PF01545"/>
    </source>
</evidence>
<name>A0AAX1J3M3_9MYCO</name>
<feature type="transmembrane region" description="Helical" evidence="8">
    <location>
        <begin position="101"/>
        <end position="119"/>
    </location>
</feature>
<dbReference type="Proteomes" id="UP000663583">
    <property type="component" value="Chromosome"/>
</dbReference>
<evidence type="ECO:0000313" key="11">
    <source>
        <dbReference type="EMBL" id="QPI36058.1"/>
    </source>
</evidence>
<evidence type="ECO:0000313" key="13">
    <source>
        <dbReference type="Proteomes" id="UP000663583"/>
    </source>
</evidence>
<dbReference type="EMBL" id="CP065047">
    <property type="protein sequence ID" value="QPI36058.1"/>
    <property type="molecule type" value="Genomic_DNA"/>
</dbReference>
<dbReference type="InterPro" id="IPR036837">
    <property type="entry name" value="Cation_efflux_CTD_sf"/>
</dbReference>
<dbReference type="Gene3D" id="3.30.70.1350">
    <property type="entry name" value="Cation efflux protein, cytoplasmic domain"/>
    <property type="match status" value="1"/>
</dbReference>
<feature type="transmembrane region" description="Helical" evidence="8">
    <location>
        <begin position="134"/>
        <end position="152"/>
    </location>
</feature>
<evidence type="ECO:0000256" key="7">
    <source>
        <dbReference type="SAM" id="MobiDB-lite"/>
    </source>
</evidence>
<dbReference type="RefSeq" id="WP_085074548.1">
    <property type="nucleotide sequence ID" value="NZ_BLKU01000005.1"/>
</dbReference>
<reference evidence="11" key="3">
    <citation type="submission" date="2020-11" db="EMBL/GenBank/DDBJ databases">
        <title>Intraspecies plasmid and genomic variation of Mycobacterium kubicae revealed by the complete genome sequences of two clinical isolates.</title>
        <authorList>
            <person name="Hendrix J.R."/>
            <person name="Epperson L.E."/>
            <person name="Honda J.R."/>
            <person name="Strong M."/>
        </authorList>
    </citation>
    <scope>NUCLEOTIDE SEQUENCE</scope>
    <source>
        <strain evidence="11">JCM 13573</strain>
    </source>
</reference>
<gene>
    <name evidence="11" type="ORF">I2456_15890</name>
    <name evidence="10" type="ORF">MKUB_55940</name>
</gene>
<dbReference type="GO" id="GO:0015093">
    <property type="term" value="F:ferrous iron transmembrane transporter activity"/>
    <property type="evidence" value="ECO:0007669"/>
    <property type="project" value="TreeGrafter"/>
</dbReference>
<dbReference type="NCBIfam" id="TIGR01297">
    <property type="entry name" value="CDF"/>
    <property type="match status" value="1"/>
</dbReference>
<evidence type="ECO:0000256" key="3">
    <source>
        <dbReference type="ARBA" id="ARBA00022448"/>
    </source>
</evidence>
<comment type="similarity">
    <text evidence="2">Belongs to the cation diffusion facilitator (CDF) transporter (TC 2.A.4) family.</text>
</comment>
<dbReference type="FunFam" id="1.20.1510.10:FF:000006">
    <property type="entry name" value="Divalent cation efflux transporter"/>
    <property type="match status" value="1"/>
</dbReference>
<comment type="subcellular location">
    <subcellularLocation>
        <location evidence="1">Membrane</location>
        <topology evidence="1">Multi-pass membrane protein</topology>
    </subcellularLocation>
</comment>
<keyword evidence="3" id="KW-0813">Transport</keyword>
<dbReference type="PANTHER" id="PTHR43840:SF15">
    <property type="entry name" value="MITOCHONDRIAL METAL TRANSPORTER 1-RELATED"/>
    <property type="match status" value="1"/>
</dbReference>
<evidence type="ECO:0000256" key="4">
    <source>
        <dbReference type="ARBA" id="ARBA00022692"/>
    </source>
</evidence>
<feature type="transmembrane region" description="Helical" evidence="8">
    <location>
        <begin position="32"/>
        <end position="57"/>
    </location>
</feature>
<dbReference type="GO" id="GO:0015341">
    <property type="term" value="F:zinc efflux antiporter activity"/>
    <property type="evidence" value="ECO:0007669"/>
    <property type="project" value="TreeGrafter"/>
</dbReference>
<evidence type="ECO:0000256" key="1">
    <source>
        <dbReference type="ARBA" id="ARBA00004141"/>
    </source>
</evidence>
<dbReference type="SUPFAM" id="SSF161111">
    <property type="entry name" value="Cation efflux protein transmembrane domain-like"/>
    <property type="match status" value="1"/>
</dbReference>